<evidence type="ECO:0000256" key="1">
    <source>
        <dbReference type="SAM" id="Phobius"/>
    </source>
</evidence>
<protein>
    <submittedName>
        <fullName evidence="2">Uncharacterized protein</fullName>
    </submittedName>
</protein>
<keyword evidence="3" id="KW-1185">Reference proteome</keyword>
<keyword evidence="1" id="KW-1133">Transmembrane helix</keyword>
<reference evidence="2 3" key="1">
    <citation type="journal article" date="2012" name="Proc. Natl. Acad. Sci. U.S.A.">
        <title>Antigenic diversity is generated by distinct evolutionary mechanisms in African trypanosome species.</title>
        <authorList>
            <person name="Jackson A.P."/>
            <person name="Berry A."/>
            <person name="Aslett M."/>
            <person name="Allison H.C."/>
            <person name="Burton P."/>
            <person name="Vavrova-Anderson J."/>
            <person name="Brown R."/>
            <person name="Browne H."/>
            <person name="Corton N."/>
            <person name="Hauser H."/>
            <person name="Gamble J."/>
            <person name="Gilderthorp R."/>
            <person name="Marcello L."/>
            <person name="McQuillan J."/>
            <person name="Otto T.D."/>
            <person name="Quail M.A."/>
            <person name="Sanders M.J."/>
            <person name="van Tonder A."/>
            <person name="Ginger M.L."/>
            <person name="Field M.C."/>
            <person name="Barry J.D."/>
            <person name="Hertz-Fowler C."/>
            <person name="Berriman M."/>
        </authorList>
    </citation>
    <scope>NUCLEOTIDE SEQUENCE</scope>
    <source>
        <strain evidence="2 3">Y486</strain>
    </source>
</reference>
<dbReference type="EMBL" id="CAEX01004865">
    <property type="protein sequence ID" value="CCD20098.1"/>
    <property type="molecule type" value="Genomic_DNA"/>
</dbReference>
<sequence length="281" mass="28982">MSACSHGILPFAYAPYVTNLMLFVSLAGWPCWPSACVMCFMSSPVVVPAVFVPSMALRCAMLARIEPCVARPRIVAMQYFLTVFHAAMAVRLSVTAESMTLPPLWILMHSLCCPLLGHRQVMSAASACPLSSVNLAPPLLSVPIACVCGALGIFQATFFSSKSLIFSAESSLSPYRPLLAAFFAWSMSGATCSHSCAACTASATACASVAVVSQVPASSIFAAKSVAFFSSSVTPPAAPVTSITATLASAAAMSSLFISSAASNIFAKAPFAVGVGSSTMS</sequence>
<gene>
    <name evidence="2" type="ORF">TvY486_0028630</name>
</gene>
<evidence type="ECO:0000313" key="3">
    <source>
        <dbReference type="Proteomes" id="UP000009027"/>
    </source>
</evidence>
<accession>F9WRB4</accession>
<name>F9WRB4_TRYVY</name>
<dbReference type="VEuPathDB" id="TriTrypDB:TvY486_0028630"/>
<feature type="transmembrane region" description="Helical" evidence="1">
    <location>
        <begin position="74"/>
        <end position="94"/>
    </location>
</feature>
<feature type="transmembrane region" description="Helical" evidence="1">
    <location>
        <begin position="32"/>
        <end position="53"/>
    </location>
</feature>
<organism evidence="2 3">
    <name type="scientific">Trypanosoma vivax (strain Y486)</name>
    <dbReference type="NCBI Taxonomy" id="1055687"/>
    <lineage>
        <taxon>Eukaryota</taxon>
        <taxon>Discoba</taxon>
        <taxon>Euglenozoa</taxon>
        <taxon>Kinetoplastea</taxon>
        <taxon>Metakinetoplastina</taxon>
        <taxon>Trypanosomatida</taxon>
        <taxon>Trypanosomatidae</taxon>
        <taxon>Trypanosoma</taxon>
        <taxon>Duttonella</taxon>
    </lineage>
</organism>
<evidence type="ECO:0000313" key="2">
    <source>
        <dbReference type="EMBL" id="CCD20098.1"/>
    </source>
</evidence>
<dbReference type="Proteomes" id="UP000009027">
    <property type="component" value="Unassembled WGS sequence"/>
</dbReference>
<keyword evidence="1" id="KW-0472">Membrane</keyword>
<dbReference type="AlphaFoldDB" id="F9WRB4"/>
<proteinExistence type="predicted"/>
<feature type="transmembrane region" description="Helical" evidence="1">
    <location>
        <begin position="7"/>
        <end position="26"/>
    </location>
</feature>
<keyword evidence="1" id="KW-0812">Transmembrane</keyword>